<proteinExistence type="predicted"/>
<accession>A0AAV2VX09</accession>
<sequence length="120" mass="13143">MIALLPILTTVGNFARLPALAAFLGGIASQLLTFFATRFTRTVAINLTIVTMIIGLAYVTSMGIYTALTGLSFIVPDWIDTAFGFFVPNNAVPCASVVLSARLMRWVWEWQAWVILRMAA</sequence>
<feature type="transmembrane region" description="Helical" evidence="6">
    <location>
        <begin position="85"/>
        <end position="108"/>
    </location>
</feature>
<comment type="subcellular location">
    <subcellularLocation>
        <location evidence="1">Host membrane</location>
    </subcellularLocation>
</comment>
<dbReference type="AlphaFoldDB" id="A0AAV2VX09"/>
<name>A0AAV2VX09_9VIBR</name>
<dbReference type="RefSeq" id="WP_022613216.1">
    <property type="nucleotide sequence ID" value="NZ_LK391965.1"/>
</dbReference>
<gene>
    <name evidence="7" type="ORF">VIBNISOn1_690008</name>
</gene>
<keyword evidence="3" id="KW-1043">Host membrane</keyword>
<dbReference type="InterPro" id="IPR035210">
    <property type="entry name" value="DUF5455"/>
</dbReference>
<dbReference type="EMBL" id="CAOF01000163">
    <property type="protein sequence ID" value="CCO48890.1"/>
    <property type="molecule type" value="Genomic_DNA"/>
</dbReference>
<evidence type="ECO:0000256" key="2">
    <source>
        <dbReference type="ARBA" id="ARBA00022692"/>
    </source>
</evidence>
<evidence type="ECO:0000256" key="6">
    <source>
        <dbReference type="SAM" id="Phobius"/>
    </source>
</evidence>
<keyword evidence="4 6" id="KW-1133">Transmembrane helix</keyword>
<evidence type="ECO:0000313" key="8">
    <source>
        <dbReference type="Proteomes" id="UP000018211"/>
    </source>
</evidence>
<feature type="transmembrane region" description="Helical" evidence="6">
    <location>
        <begin position="43"/>
        <end position="65"/>
    </location>
</feature>
<reference evidence="7 8" key="1">
    <citation type="journal article" date="2013" name="ISME J.">
        <title>Comparative genomics of pathogenic lineages of Vibrio nigripulchritudo identifies virulence-associated traits.</title>
        <authorList>
            <person name="Goudenege D."/>
            <person name="Labreuche Y."/>
            <person name="Krin E."/>
            <person name="Ansquer D."/>
            <person name="Mangenot S."/>
            <person name="Calteau A."/>
            <person name="Medigue C."/>
            <person name="Mazel D."/>
            <person name="Polz M.F."/>
            <person name="Le Roux F."/>
        </authorList>
    </citation>
    <scope>NUCLEOTIDE SEQUENCE [LARGE SCALE GENOMIC DNA]</scope>
    <source>
        <strain evidence="7 8">SOn1</strain>
    </source>
</reference>
<dbReference type="Pfam" id="PF17537">
    <property type="entry name" value="DUF5455"/>
    <property type="match status" value="1"/>
</dbReference>
<evidence type="ECO:0000256" key="4">
    <source>
        <dbReference type="ARBA" id="ARBA00022989"/>
    </source>
</evidence>
<evidence type="ECO:0000256" key="5">
    <source>
        <dbReference type="ARBA" id="ARBA00023136"/>
    </source>
</evidence>
<organism evidence="7 8">
    <name type="scientific">Vibrio nigripulchritudo SOn1</name>
    <dbReference type="NCBI Taxonomy" id="1238450"/>
    <lineage>
        <taxon>Bacteria</taxon>
        <taxon>Pseudomonadati</taxon>
        <taxon>Pseudomonadota</taxon>
        <taxon>Gammaproteobacteria</taxon>
        <taxon>Vibrionales</taxon>
        <taxon>Vibrionaceae</taxon>
        <taxon>Vibrio</taxon>
    </lineage>
</organism>
<protein>
    <submittedName>
        <fullName evidence="7">Uncharacterized protein</fullName>
    </submittedName>
</protein>
<evidence type="ECO:0000313" key="7">
    <source>
        <dbReference type="EMBL" id="CCO48890.1"/>
    </source>
</evidence>
<feature type="transmembrane region" description="Helical" evidence="6">
    <location>
        <begin position="14"/>
        <end position="36"/>
    </location>
</feature>
<dbReference type="Proteomes" id="UP000018211">
    <property type="component" value="Unassembled WGS sequence"/>
</dbReference>
<keyword evidence="5 6" id="KW-0472">Membrane</keyword>
<keyword evidence="2 6" id="KW-0812">Transmembrane</keyword>
<evidence type="ECO:0000256" key="1">
    <source>
        <dbReference type="ARBA" id="ARBA00004551"/>
    </source>
</evidence>
<comment type="caution">
    <text evidence="7">The sequence shown here is derived from an EMBL/GenBank/DDBJ whole genome shotgun (WGS) entry which is preliminary data.</text>
</comment>
<evidence type="ECO:0000256" key="3">
    <source>
        <dbReference type="ARBA" id="ARBA00022870"/>
    </source>
</evidence>
<dbReference type="GO" id="GO:0033644">
    <property type="term" value="C:host cell membrane"/>
    <property type="evidence" value="ECO:0007669"/>
    <property type="project" value="UniProtKB-SubCell"/>
</dbReference>